<accession>F2NHJ3</accession>
<name>F2NHJ3_DESAR</name>
<evidence type="ECO:0000256" key="4">
    <source>
        <dbReference type="ARBA" id="ARBA00022475"/>
    </source>
</evidence>
<evidence type="ECO:0000256" key="8">
    <source>
        <dbReference type="SAM" id="Phobius"/>
    </source>
</evidence>
<comment type="similarity">
    <text evidence="2">Belongs to the CitM (TC 2.A.11) transporter family.</text>
</comment>
<evidence type="ECO:0000256" key="6">
    <source>
        <dbReference type="ARBA" id="ARBA00022989"/>
    </source>
</evidence>
<dbReference type="KEGG" id="dao:Desac_1323"/>
<evidence type="ECO:0000256" key="1">
    <source>
        <dbReference type="ARBA" id="ARBA00004651"/>
    </source>
</evidence>
<feature type="transmembrane region" description="Helical" evidence="8">
    <location>
        <begin position="242"/>
        <end position="260"/>
    </location>
</feature>
<feature type="transmembrane region" description="Helical" evidence="8">
    <location>
        <begin position="376"/>
        <end position="397"/>
    </location>
</feature>
<dbReference type="PANTHER" id="PTHR43568">
    <property type="entry name" value="P PROTEIN"/>
    <property type="match status" value="1"/>
</dbReference>
<comment type="subcellular location">
    <subcellularLocation>
        <location evidence="1">Cell membrane</location>
        <topology evidence="1">Multi-pass membrane protein</topology>
    </subcellularLocation>
</comment>
<dbReference type="EMBL" id="CP002629">
    <property type="protein sequence ID" value="AEB09180.1"/>
    <property type="molecule type" value="Genomic_DNA"/>
</dbReference>
<feature type="transmembrane region" description="Helical" evidence="8">
    <location>
        <begin position="403"/>
        <end position="421"/>
    </location>
</feature>
<keyword evidence="6 8" id="KW-1133">Transmembrane helix</keyword>
<evidence type="ECO:0000256" key="3">
    <source>
        <dbReference type="ARBA" id="ARBA00022448"/>
    </source>
</evidence>
<gene>
    <name evidence="10" type="ordered locus">Desac_1323</name>
</gene>
<feature type="transmembrane region" description="Helical" evidence="8">
    <location>
        <begin position="323"/>
        <end position="346"/>
    </location>
</feature>
<feature type="transmembrane region" description="Helical" evidence="8">
    <location>
        <begin position="199"/>
        <end position="221"/>
    </location>
</feature>
<dbReference type="HOGENOM" id="CLU_011920_4_0_7"/>
<dbReference type="InterPro" id="IPR000802">
    <property type="entry name" value="Arsenical_pump_ArsB"/>
</dbReference>
<dbReference type="STRING" id="880072.Desac_1323"/>
<dbReference type="InterPro" id="IPR004680">
    <property type="entry name" value="Cit_transptr-like_dom"/>
</dbReference>
<reference evidence="10 11" key="1">
    <citation type="journal article" date="2011" name="Stand. Genomic Sci.">
        <title>Complete genome sequence of the acetate-degrading sulfate reducer Desulfobacca acetoxidans type strain (ASRB2).</title>
        <authorList>
            <person name="Goker M."/>
            <person name="Teshima H."/>
            <person name="Lapidus A."/>
            <person name="Nolan M."/>
            <person name="Lucas S."/>
            <person name="Hammon N."/>
            <person name="Deshpande S."/>
            <person name="Cheng J.F."/>
            <person name="Tapia R."/>
            <person name="Han C."/>
            <person name="Goodwin L."/>
            <person name="Pitluck S."/>
            <person name="Huntemann M."/>
            <person name="Liolios K."/>
            <person name="Ivanova N."/>
            <person name="Pagani I."/>
            <person name="Mavromatis K."/>
            <person name="Ovchinikova G."/>
            <person name="Pati A."/>
            <person name="Chen A."/>
            <person name="Palaniappan K."/>
            <person name="Land M."/>
            <person name="Hauser L."/>
            <person name="Brambilla E.M."/>
            <person name="Rohde M."/>
            <person name="Spring S."/>
            <person name="Detter J.C."/>
            <person name="Woyke T."/>
            <person name="Bristow J."/>
            <person name="Eisen J.A."/>
            <person name="Markowitz V."/>
            <person name="Hugenholtz P."/>
            <person name="Kyrpides N.C."/>
            <person name="Klenk H.P."/>
        </authorList>
    </citation>
    <scope>NUCLEOTIDE SEQUENCE [LARGE SCALE GENOMIC DNA]</scope>
    <source>
        <strain evidence="11">ATCC 700848 / DSM 11109 / ASRB2</strain>
    </source>
</reference>
<dbReference type="RefSeq" id="WP_013706292.1">
    <property type="nucleotide sequence ID" value="NC_015388.1"/>
</dbReference>
<dbReference type="Pfam" id="PF03600">
    <property type="entry name" value="CitMHS"/>
    <property type="match status" value="1"/>
</dbReference>
<dbReference type="InterPro" id="IPR051475">
    <property type="entry name" value="Diverse_Ion_Transporter"/>
</dbReference>
<evidence type="ECO:0000313" key="10">
    <source>
        <dbReference type="EMBL" id="AEB09180.1"/>
    </source>
</evidence>
<dbReference type="CDD" id="cd01116">
    <property type="entry name" value="P_permease"/>
    <property type="match status" value="1"/>
</dbReference>
<reference evidence="11" key="2">
    <citation type="submission" date="2011-03" db="EMBL/GenBank/DDBJ databases">
        <title>The complete genome of Desulfobacca acetoxidans DSM 11109.</title>
        <authorList>
            <consortium name="US DOE Joint Genome Institute (JGI-PGF)"/>
            <person name="Lucas S."/>
            <person name="Copeland A."/>
            <person name="Lapidus A."/>
            <person name="Bruce D."/>
            <person name="Goodwin L."/>
            <person name="Pitluck S."/>
            <person name="Peters L."/>
            <person name="Kyrpides N."/>
            <person name="Mavromatis K."/>
            <person name="Ivanova N."/>
            <person name="Ovchinnikova G."/>
            <person name="Teshima H."/>
            <person name="Detter J.C."/>
            <person name="Han C."/>
            <person name="Land M."/>
            <person name="Hauser L."/>
            <person name="Markowitz V."/>
            <person name="Cheng J.-F."/>
            <person name="Hugenholtz P."/>
            <person name="Woyke T."/>
            <person name="Wu D."/>
            <person name="Spring S."/>
            <person name="Schueler E."/>
            <person name="Brambilla E."/>
            <person name="Klenk H.-P."/>
            <person name="Eisen J.A."/>
        </authorList>
    </citation>
    <scope>NUCLEOTIDE SEQUENCE [LARGE SCALE GENOMIC DNA]</scope>
    <source>
        <strain evidence="11">ATCC 700848 / DSM 11109 / ASRB2</strain>
    </source>
</reference>
<feature type="transmembrane region" description="Helical" evidence="8">
    <location>
        <begin position="467"/>
        <end position="500"/>
    </location>
</feature>
<evidence type="ECO:0000313" key="11">
    <source>
        <dbReference type="Proteomes" id="UP000000483"/>
    </source>
</evidence>
<dbReference type="AlphaFoldDB" id="F2NHJ3"/>
<protein>
    <submittedName>
        <fullName evidence="10">Citrate transporter</fullName>
    </submittedName>
</protein>
<evidence type="ECO:0000256" key="2">
    <source>
        <dbReference type="ARBA" id="ARBA00009843"/>
    </source>
</evidence>
<feature type="transmembrane region" description="Helical" evidence="8">
    <location>
        <begin position="144"/>
        <end position="161"/>
    </location>
</feature>
<feature type="transmembrane region" description="Helical" evidence="8">
    <location>
        <begin position="168"/>
        <end position="187"/>
    </location>
</feature>
<feature type="transmembrane region" description="Helical" evidence="8">
    <location>
        <begin position="433"/>
        <end position="455"/>
    </location>
</feature>
<evidence type="ECO:0000256" key="5">
    <source>
        <dbReference type="ARBA" id="ARBA00022692"/>
    </source>
</evidence>
<feature type="domain" description="Citrate transporter-like" evidence="9">
    <location>
        <begin position="156"/>
        <end position="520"/>
    </location>
</feature>
<keyword evidence="5 8" id="KW-0812">Transmembrane</keyword>
<keyword evidence="7 8" id="KW-0472">Membrane</keyword>
<feature type="transmembrane region" description="Helical" evidence="8">
    <location>
        <begin position="554"/>
        <end position="579"/>
    </location>
</feature>
<dbReference type="OrthoDB" id="9765532at2"/>
<evidence type="ECO:0000256" key="7">
    <source>
        <dbReference type="ARBA" id="ARBA00023136"/>
    </source>
</evidence>
<keyword evidence="11" id="KW-1185">Reference proteome</keyword>
<dbReference type="Proteomes" id="UP000000483">
    <property type="component" value="Chromosome"/>
</dbReference>
<dbReference type="PRINTS" id="PR00758">
    <property type="entry name" value="ARSENICPUMP"/>
</dbReference>
<proteinExistence type="inferred from homology"/>
<dbReference type="PANTHER" id="PTHR43568:SF1">
    <property type="entry name" value="P PROTEIN"/>
    <property type="match status" value="1"/>
</dbReference>
<keyword evidence="4" id="KW-1003">Cell membrane</keyword>
<dbReference type="GO" id="GO:0005886">
    <property type="term" value="C:plasma membrane"/>
    <property type="evidence" value="ECO:0007669"/>
    <property type="project" value="UniProtKB-SubCell"/>
</dbReference>
<sequence>MIKARYPAIAVVLVISLMVFAGFQTVLAAVPQAGDRLSLAGAMQNPQGQGVKEVEVAVLVNGQHVRTVTGEKISTDKSGSFLSEFIFPAGTLPEAKVEVAAYKPSWKKLAPTAVQVLQTGVDKDGNRLFQAQGDFGLARTITPAFWLATAILLLVYIIIAAELMHRTLAALLGAALVLFISYTAGTFDKNYFILSFEDAIAAIDMNVIFLLMGMMIIVGVLKKTGMFQWLAYKSYALARGNIFILSGILMVVTAVCSAFLDNVTTMLLMIPVTIEIAVTLKINPVTLLIPEVFASNVGGTATLIGDPPNILIGSYANLTFMDFVTNLVIIIAICMVITVTCYIYWYKRDYLKADVKDVGRTIDFMKSEYRIKDMKLTVMGLVMLGFTIFLFVIHGVLHMEPSIAALTGAMVLLAISRADIVEMLEQEVEWPTLVFFIALFMVIAGAEETGLIQIIAEWVLDVSRGNLTLAVIMVLWVSAIASAFIDNIPFTATMLPIVAFLNTTIPGAETGILWWSLALGACLGGNGTMIGASANVVTVGLAEKAGYHISFLGYIKACFVPMLITVVLSNAFLLIATFVRPLTMSR</sequence>
<keyword evidence="3" id="KW-0813">Transport</keyword>
<evidence type="ECO:0000259" key="9">
    <source>
        <dbReference type="Pfam" id="PF03600"/>
    </source>
</evidence>
<dbReference type="GO" id="GO:0015105">
    <property type="term" value="F:arsenite transmembrane transporter activity"/>
    <property type="evidence" value="ECO:0007669"/>
    <property type="project" value="InterPro"/>
</dbReference>
<organism evidence="10 11">
    <name type="scientific">Desulfobacca acetoxidans (strain ATCC 700848 / DSM 11109 / ASRB2)</name>
    <dbReference type="NCBI Taxonomy" id="880072"/>
    <lineage>
        <taxon>Bacteria</taxon>
        <taxon>Pseudomonadati</taxon>
        <taxon>Thermodesulfobacteriota</taxon>
        <taxon>Desulfobaccia</taxon>
        <taxon>Desulfobaccales</taxon>
        <taxon>Desulfobaccaceae</taxon>
        <taxon>Desulfobacca</taxon>
    </lineage>
</organism>
<dbReference type="eggNOG" id="COG1055">
    <property type="taxonomic scope" value="Bacteria"/>
</dbReference>